<protein>
    <submittedName>
        <fullName evidence="1">Uncharacterized protein</fullName>
    </submittedName>
</protein>
<dbReference type="Proteomes" id="UP000320231">
    <property type="component" value="Chromosome"/>
</dbReference>
<dbReference type="AlphaFoldDB" id="A0A455U5X8"/>
<dbReference type="KEGG" id="hsr:HSBAA_28660"/>
<proteinExistence type="predicted"/>
<organism evidence="1 2">
    <name type="scientific">Vreelandella sulfidaeris</name>
    <dbReference type="NCBI Taxonomy" id="115553"/>
    <lineage>
        <taxon>Bacteria</taxon>
        <taxon>Pseudomonadati</taxon>
        <taxon>Pseudomonadota</taxon>
        <taxon>Gammaproteobacteria</taxon>
        <taxon>Oceanospirillales</taxon>
        <taxon>Halomonadaceae</taxon>
        <taxon>Vreelandella</taxon>
    </lineage>
</organism>
<gene>
    <name evidence="1" type="ORF">HSBAA_28660</name>
</gene>
<sequence>MDGAARRAGQNGIDHTEPAIIKMLIMARRASERDMVFGDAIAELKLVPVSISYEYDPCDVQKAQELHDIDTQGSYAKEEFEDIRSIVAGITGSKGRVRLHFGTPCWV</sequence>
<reference evidence="1 2" key="1">
    <citation type="journal article" date="2019" name="Microbiol. Resour. Announc.">
        <title>Complete Genome Sequence of Halomonas sulfidaeris Strain Esulfide1 Isolated from a Metal Sulfide Rock at a Depth of 2,200 Meters, Obtained Using Nanopore Sequencing.</title>
        <authorList>
            <person name="Saito M."/>
            <person name="Nishigata A."/>
            <person name="Galipon J."/>
            <person name="Arakawa K."/>
        </authorList>
    </citation>
    <scope>NUCLEOTIDE SEQUENCE [LARGE SCALE GENOMIC DNA]</scope>
    <source>
        <strain evidence="1 2">ATCC BAA-803</strain>
    </source>
</reference>
<name>A0A455U5X8_9GAMM</name>
<evidence type="ECO:0000313" key="2">
    <source>
        <dbReference type="Proteomes" id="UP000320231"/>
    </source>
</evidence>
<evidence type="ECO:0000313" key="1">
    <source>
        <dbReference type="EMBL" id="BBI61560.1"/>
    </source>
</evidence>
<accession>A0A455U5X8</accession>
<dbReference type="EMBL" id="AP019514">
    <property type="protein sequence ID" value="BBI61560.1"/>
    <property type="molecule type" value="Genomic_DNA"/>
</dbReference>